<dbReference type="Proteomes" id="UP001237642">
    <property type="component" value="Unassembled WGS sequence"/>
</dbReference>
<dbReference type="PROSITE" id="PS50102">
    <property type="entry name" value="RRM"/>
    <property type="match status" value="1"/>
</dbReference>
<gene>
    <name evidence="3" type="ORF">POM88_045975</name>
</gene>
<evidence type="ECO:0000313" key="3">
    <source>
        <dbReference type="EMBL" id="KAK1361501.1"/>
    </source>
</evidence>
<evidence type="ECO:0000313" key="4">
    <source>
        <dbReference type="Proteomes" id="UP001237642"/>
    </source>
</evidence>
<keyword evidence="4" id="KW-1185">Reference proteome</keyword>
<dbReference type="SMART" id="SM00360">
    <property type="entry name" value="RRM"/>
    <property type="match status" value="1"/>
</dbReference>
<dbReference type="InterPro" id="IPR035979">
    <property type="entry name" value="RBD_domain_sf"/>
</dbReference>
<protein>
    <recommendedName>
        <fullName evidence="2">RRM domain-containing protein</fullName>
    </recommendedName>
</protein>
<dbReference type="EMBL" id="JAUIZM010000010">
    <property type="protein sequence ID" value="KAK1361501.1"/>
    <property type="molecule type" value="Genomic_DNA"/>
</dbReference>
<organism evidence="3 4">
    <name type="scientific">Heracleum sosnowskyi</name>
    <dbReference type="NCBI Taxonomy" id="360622"/>
    <lineage>
        <taxon>Eukaryota</taxon>
        <taxon>Viridiplantae</taxon>
        <taxon>Streptophyta</taxon>
        <taxon>Embryophyta</taxon>
        <taxon>Tracheophyta</taxon>
        <taxon>Spermatophyta</taxon>
        <taxon>Magnoliopsida</taxon>
        <taxon>eudicotyledons</taxon>
        <taxon>Gunneridae</taxon>
        <taxon>Pentapetalae</taxon>
        <taxon>asterids</taxon>
        <taxon>campanulids</taxon>
        <taxon>Apiales</taxon>
        <taxon>Apiaceae</taxon>
        <taxon>Apioideae</taxon>
        <taxon>apioid superclade</taxon>
        <taxon>Tordylieae</taxon>
        <taxon>Tordyliinae</taxon>
        <taxon>Heracleum</taxon>
    </lineage>
</organism>
<evidence type="ECO:0000259" key="2">
    <source>
        <dbReference type="PROSITE" id="PS50102"/>
    </source>
</evidence>
<evidence type="ECO:0000256" key="1">
    <source>
        <dbReference type="PROSITE-ProRule" id="PRU00176"/>
    </source>
</evidence>
<comment type="caution">
    <text evidence="3">The sequence shown here is derived from an EMBL/GenBank/DDBJ whole genome shotgun (WGS) entry which is preliminary data.</text>
</comment>
<feature type="domain" description="RRM" evidence="2">
    <location>
        <begin position="50"/>
        <end position="125"/>
    </location>
</feature>
<dbReference type="InterPro" id="IPR012677">
    <property type="entry name" value="Nucleotide-bd_a/b_plait_sf"/>
</dbReference>
<dbReference type="GO" id="GO:0003723">
    <property type="term" value="F:RNA binding"/>
    <property type="evidence" value="ECO:0007669"/>
    <property type="project" value="UniProtKB-UniRule"/>
</dbReference>
<reference evidence="3" key="1">
    <citation type="submission" date="2023-02" db="EMBL/GenBank/DDBJ databases">
        <title>Genome of toxic invasive species Heracleum sosnowskyi carries increased number of genes despite the absence of recent whole-genome duplications.</title>
        <authorList>
            <person name="Schelkunov M."/>
            <person name="Shtratnikova V."/>
            <person name="Makarenko M."/>
            <person name="Klepikova A."/>
            <person name="Omelchenko D."/>
            <person name="Novikova G."/>
            <person name="Obukhova E."/>
            <person name="Bogdanov V."/>
            <person name="Penin A."/>
            <person name="Logacheva M."/>
        </authorList>
    </citation>
    <scope>NUCLEOTIDE SEQUENCE</scope>
    <source>
        <strain evidence="3">Hsosn_3</strain>
        <tissue evidence="3">Leaf</tissue>
    </source>
</reference>
<dbReference type="SUPFAM" id="SSF54928">
    <property type="entry name" value="RNA-binding domain, RBD"/>
    <property type="match status" value="1"/>
</dbReference>
<sequence length="142" mass="16474">MYGEVKADKLYIDAVKEDPQKDDVKSDGLGKWELVQRKRSNKRVFSEEHNTIFLYNIPDNATTQEVWSMFKGCGQIDDIVLPRKRDKRNNRYGFVKTRSEREAGVIISNVKEKGGLSAKIKMMINGKKESSKEKTQGERKWM</sequence>
<dbReference type="AlphaFoldDB" id="A0AAD8M5H9"/>
<proteinExistence type="predicted"/>
<reference evidence="3" key="2">
    <citation type="submission" date="2023-05" db="EMBL/GenBank/DDBJ databases">
        <authorList>
            <person name="Schelkunov M.I."/>
        </authorList>
    </citation>
    <scope>NUCLEOTIDE SEQUENCE</scope>
    <source>
        <strain evidence="3">Hsosn_3</strain>
        <tissue evidence="3">Leaf</tissue>
    </source>
</reference>
<dbReference type="InterPro" id="IPR000504">
    <property type="entry name" value="RRM_dom"/>
</dbReference>
<dbReference type="CDD" id="cd00590">
    <property type="entry name" value="RRM_SF"/>
    <property type="match status" value="1"/>
</dbReference>
<name>A0AAD8M5H9_9APIA</name>
<accession>A0AAD8M5H9</accession>
<keyword evidence="1" id="KW-0694">RNA-binding</keyword>
<dbReference type="Pfam" id="PF00076">
    <property type="entry name" value="RRM_1"/>
    <property type="match status" value="1"/>
</dbReference>
<dbReference type="Gene3D" id="3.30.70.330">
    <property type="match status" value="1"/>
</dbReference>